<organism evidence="1 2">
    <name type="scientific">Arthrobacter cavernae</name>
    <dbReference type="NCBI Taxonomy" id="2817681"/>
    <lineage>
        <taxon>Bacteria</taxon>
        <taxon>Bacillati</taxon>
        <taxon>Actinomycetota</taxon>
        <taxon>Actinomycetes</taxon>
        <taxon>Micrococcales</taxon>
        <taxon>Micrococcaceae</taxon>
        <taxon>Arthrobacter</taxon>
    </lineage>
</organism>
<dbReference type="RefSeq" id="WP_207616035.1">
    <property type="nucleotide sequence ID" value="NZ_JAFNLL010000018.1"/>
</dbReference>
<accession>A0A939HJ57</accession>
<dbReference type="Proteomes" id="UP000664164">
    <property type="component" value="Unassembled WGS sequence"/>
</dbReference>
<keyword evidence="2" id="KW-1185">Reference proteome</keyword>
<gene>
    <name evidence="1" type="ORF">J1902_09665</name>
</gene>
<proteinExistence type="predicted"/>
<name>A0A939HJ57_9MICC</name>
<reference evidence="1" key="1">
    <citation type="submission" date="2021-03" db="EMBL/GenBank/DDBJ databases">
        <title>A new species, PO-11, isolated from a karst cave deposit.</title>
        <authorList>
            <person name="Zhaoxiaoyong W."/>
        </authorList>
    </citation>
    <scope>NUCLEOTIDE SEQUENCE</scope>
    <source>
        <strain evidence="1">PO-11</strain>
    </source>
</reference>
<evidence type="ECO:0000313" key="2">
    <source>
        <dbReference type="Proteomes" id="UP000664164"/>
    </source>
</evidence>
<sequence>MWMLIRANALGAEVHPELGTRTLAACPDSAERGDPWRWTVSVNDADAERVVVETDGDHIRQDSRQYTDGYVGELFRRSGEQLVVAPLRGEARVAAVDGPWERWLRPGDVFILEGEDDEAVRLSVTPGDAVVDVVRLAPTTGRALRWVP</sequence>
<evidence type="ECO:0000313" key="1">
    <source>
        <dbReference type="EMBL" id="MBO1268238.1"/>
    </source>
</evidence>
<protein>
    <submittedName>
        <fullName evidence="1">Uncharacterized protein</fullName>
    </submittedName>
</protein>
<comment type="caution">
    <text evidence="1">The sequence shown here is derived from an EMBL/GenBank/DDBJ whole genome shotgun (WGS) entry which is preliminary data.</text>
</comment>
<dbReference type="AlphaFoldDB" id="A0A939HJ57"/>
<dbReference type="EMBL" id="JAFNLL010000018">
    <property type="protein sequence ID" value="MBO1268238.1"/>
    <property type="molecule type" value="Genomic_DNA"/>
</dbReference>